<accession>A0ACC1NBI3</accession>
<reference evidence="1" key="1">
    <citation type="submission" date="2022-08" db="EMBL/GenBank/DDBJ databases">
        <title>Genome Sequence of Lecanicillium fungicola.</title>
        <authorList>
            <person name="Buettner E."/>
        </authorList>
    </citation>
    <scope>NUCLEOTIDE SEQUENCE</scope>
    <source>
        <strain evidence="1">Babe33</strain>
    </source>
</reference>
<dbReference type="Proteomes" id="UP001143910">
    <property type="component" value="Unassembled WGS sequence"/>
</dbReference>
<comment type="caution">
    <text evidence="1">The sequence shown here is derived from an EMBL/GenBank/DDBJ whole genome shotgun (WGS) entry which is preliminary data.</text>
</comment>
<organism evidence="1 2">
    <name type="scientific">Zarea fungicola</name>
    <dbReference type="NCBI Taxonomy" id="93591"/>
    <lineage>
        <taxon>Eukaryota</taxon>
        <taxon>Fungi</taxon>
        <taxon>Dikarya</taxon>
        <taxon>Ascomycota</taxon>
        <taxon>Pezizomycotina</taxon>
        <taxon>Sordariomycetes</taxon>
        <taxon>Hypocreomycetidae</taxon>
        <taxon>Hypocreales</taxon>
        <taxon>Cordycipitaceae</taxon>
        <taxon>Zarea</taxon>
    </lineage>
</organism>
<evidence type="ECO:0000313" key="1">
    <source>
        <dbReference type="EMBL" id="KAJ2976424.1"/>
    </source>
</evidence>
<protein>
    <submittedName>
        <fullName evidence="1">Uncharacterized protein</fullName>
    </submittedName>
</protein>
<gene>
    <name evidence="1" type="ORF">NQ176_g4961</name>
</gene>
<dbReference type="EMBL" id="JANJQO010000586">
    <property type="protein sequence ID" value="KAJ2976424.1"/>
    <property type="molecule type" value="Genomic_DNA"/>
</dbReference>
<name>A0ACC1NBI3_9HYPO</name>
<proteinExistence type="predicted"/>
<sequence>MSNPDDWPEEAKNEISRLEFENDALQQEVGRSVAKIISLQGEGDQITDGSLKKRFEEIYANIEDWATAIEVEFLQQGRDFRQVFNQILEEDSGKKLLYRWGLLENPHERAEDIGKLRWLGRLDTCINVVLSCVIWQLMYAEIFSKTYPPGTENEAASGLHYITEAVRDGVDGRVSEESALRANKWRSSAVSSLATTERFRSARNTHLDKIFHSLWYTLGRPPLSMDENTFRKHSASLKGGIIMAAADLKQDMASSTLEYSILDPRGRLSLQAQLHESTLKDIEGWRVVNQSQSVGGIFLCLFPGVYKKAAKDAELSPLVRPVLLTFHQDAVERLQAFQSQGAQQKPQPRRKSEPSLGPHRPDGKTGEETARSTRRGKQSERGGQGSIQWEKFLRNPIKSLIGHQAEEGSRSNIRSNMDSPGGSGLGDKTKQRKTRGPSQSGQKRSQKRLSHQAVSTSSTAASADLDGRQLASMRREDSNMDSIGKLDVTPRNASQVCPATATSEVHQSPQRGNSQEETGEDPSNLGGASSTDTTAARCEPVGSPHDGRIDVDAEGAPRQSYMLQTSLSGRASTSIIYSKWENPYPHHVSRG</sequence>
<keyword evidence="2" id="KW-1185">Reference proteome</keyword>
<evidence type="ECO:0000313" key="2">
    <source>
        <dbReference type="Proteomes" id="UP001143910"/>
    </source>
</evidence>